<proteinExistence type="inferred from homology"/>
<dbReference type="InterPro" id="IPR003829">
    <property type="entry name" value="Pirin_N_dom"/>
</dbReference>
<dbReference type="RefSeq" id="WP_133956056.1">
    <property type="nucleotide sequence ID" value="NZ_SORI01000002.1"/>
</dbReference>
<feature type="binding site" evidence="2">
    <location>
        <position position="60"/>
    </location>
    <ligand>
        <name>Fe cation</name>
        <dbReference type="ChEBI" id="CHEBI:24875"/>
    </ligand>
</feature>
<keyword evidence="7" id="KW-1185">Reference proteome</keyword>
<sequence length="281" mass="31034">MENMRVPAKIVSGRRTTDGAGVSLVRVFGYHDVKDFDPFLMLDAFDSKDPADYVKGFPWHPHRGIETITYLISGEIEHGDSLGNRGSILDGDCQWMTAGSGIIHQEMPKPSERLLGAQLWLNLPAKDKMCPPKYNDLVSENIPRITEETAEVRVLSGTYRSVEGPMKAHYVQPRYLDVSVRAGGRWTVETPPEATVFVYIVEGEGAFGPGNGTGVKEKNAVLFSRGDLFSVQAAGSGIRFLYLEGMPLGEPVAWGGPIVMNTKEELDQAFRDLEKGTFIRK</sequence>
<keyword evidence="2" id="KW-0408">Iron</keyword>
<feature type="binding site" evidence="2">
    <location>
        <position position="106"/>
    </location>
    <ligand>
        <name>Fe cation</name>
        <dbReference type="ChEBI" id="CHEBI:24875"/>
    </ligand>
</feature>
<dbReference type="InterPro" id="IPR008778">
    <property type="entry name" value="Pirin_C_dom"/>
</dbReference>
<dbReference type="Pfam" id="PF02678">
    <property type="entry name" value="Pirin"/>
    <property type="match status" value="1"/>
</dbReference>
<feature type="binding site" evidence="2">
    <location>
        <position position="104"/>
    </location>
    <ligand>
        <name>Fe cation</name>
        <dbReference type="ChEBI" id="CHEBI:24875"/>
    </ligand>
</feature>
<comment type="similarity">
    <text evidence="1 3">Belongs to the pirin family.</text>
</comment>
<evidence type="ECO:0000313" key="7">
    <source>
        <dbReference type="Proteomes" id="UP000295066"/>
    </source>
</evidence>
<dbReference type="InterPro" id="IPR011051">
    <property type="entry name" value="RmlC_Cupin_sf"/>
</dbReference>
<reference evidence="6 7" key="1">
    <citation type="submission" date="2019-03" db="EMBL/GenBank/DDBJ databases">
        <title>Genomic Encyclopedia of Type Strains, Phase IV (KMG-IV): sequencing the most valuable type-strain genomes for metagenomic binning, comparative biology and taxonomic classification.</title>
        <authorList>
            <person name="Goeker M."/>
        </authorList>
    </citation>
    <scope>NUCLEOTIDE SEQUENCE [LARGE SCALE GENOMIC DNA]</scope>
    <source>
        <strain evidence="6 7">DSM 25964</strain>
    </source>
</reference>
<dbReference type="PANTHER" id="PTHR13903:SF8">
    <property type="entry name" value="PIRIN"/>
    <property type="match status" value="1"/>
</dbReference>
<evidence type="ECO:0008006" key="8">
    <source>
        <dbReference type="Google" id="ProtNLM"/>
    </source>
</evidence>
<feature type="domain" description="Pirin N-terminal" evidence="4">
    <location>
        <begin position="25"/>
        <end position="121"/>
    </location>
</feature>
<dbReference type="InterPro" id="IPR012093">
    <property type="entry name" value="Pirin"/>
</dbReference>
<dbReference type="OrthoDB" id="321327at2"/>
<dbReference type="AlphaFoldDB" id="A0A4R8MDW8"/>
<evidence type="ECO:0000259" key="4">
    <source>
        <dbReference type="Pfam" id="PF02678"/>
    </source>
</evidence>
<gene>
    <name evidence="6" type="ORF">C8D99_102139</name>
</gene>
<dbReference type="PIRSF" id="PIRSF006232">
    <property type="entry name" value="Pirin"/>
    <property type="match status" value="1"/>
</dbReference>
<evidence type="ECO:0000259" key="5">
    <source>
        <dbReference type="Pfam" id="PF05726"/>
    </source>
</evidence>
<dbReference type="EMBL" id="SORI01000002">
    <property type="protein sequence ID" value="TDY63158.1"/>
    <property type="molecule type" value="Genomic_DNA"/>
</dbReference>
<dbReference type="Proteomes" id="UP000295066">
    <property type="component" value="Unassembled WGS sequence"/>
</dbReference>
<comment type="cofactor">
    <cofactor evidence="2">
        <name>Fe cation</name>
        <dbReference type="ChEBI" id="CHEBI:24875"/>
    </cofactor>
    <text evidence="2">Binds 1 Fe cation per subunit.</text>
</comment>
<dbReference type="Pfam" id="PF05726">
    <property type="entry name" value="Pirin_C"/>
    <property type="match status" value="1"/>
</dbReference>
<evidence type="ECO:0000256" key="3">
    <source>
        <dbReference type="RuleBase" id="RU003457"/>
    </source>
</evidence>
<dbReference type="SUPFAM" id="SSF51182">
    <property type="entry name" value="RmlC-like cupins"/>
    <property type="match status" value="1"/>
</dbReference>
<dbReference type="InterPro" id="IPR014710">
    <property type="entry name" value="RmlC-like_jellyroll"/>
</dbReference>
<keyword evidence="2" id="KW-0479">Metal-binding</keyword>
<dbReference type="GO" id="GO:0046872">
    <property type="term" value="F:metal ion binding"/>
    <property type="evidence" value="ECO:0007669"/>
    <property type="project" value="UniProtKB-KW"/>
</dbReference>
<dbReference type="CDD" id="cd02909">
    <property type="entry name" value="cupin_pirin_N"/>
    <property type="match status" value="1"/>
</dbReference>
<protein>
    <recommendedName>
        <fullName evidence="8">Pirin N-terminal domain-containing protein</fullName>
    </recommendedName>
</protein>
<evidence type="ECO:0000256" key="2">
    <source>
        <dbReference type="PIRSR" id="PIRSR006232-1"/>
    </source>
</evidence>
<dbReference type="Gene3D" id="2.60.120.10">
    <property type="entry name" value="Jelly Rolls"/>
    <property type="match status" value="2"/>
</dbReference>
<organism evidence="6 7">
    <name type="scientific">Aminivibrio pyruvatiphilus</name>
    <dbReference type="NCBI Taxonomy" id="1005740"/>
    <lineage>
        <taxon>Bacteria</taxon>
        <taxon>Thermotogati</taxon>
        <taxon>Synergistota</taxon>
        <taxon>Synergistia</taxon>
        <taxon>Synergistales</taxon>
        <taxon>Aminobacteriaceae</taxon>
        <taxon>Aminivibrio</taxon>
    </lineage>
</organism>
<feature type="binding site" evidence="2">
    <location>
        <position position="62"/>
    </location>
    <ligand>
        <name>Fe cation</name>
        <dbReference type="ChEBI" id="CHEBI:24875"/>
    </ligand>
</feature>
<feature type="domain" description="Pirin C-terminal" evidence="5">
    <location>
        <begin position="175"/>
        <end position="278"/>
    </location>
</feature>
<evidence type="ECO:0000313" key="6">
    <source>
        <dbReference type="EMBL" id="TDY63158.1"/>
    </source>
</evidence>
<comment type="caution">
    <text evidence="6">The sequence shown here is derived from an EMBL/GenBank/DDBJ whole genome shotgun (WGS) entry which is preliminary data.</text>
</comment>
<evidence type="ECO:0000256" key="1">
    <source>
        <dbReference type="ARBA" id="ARBA00008416"/>
    </source>
</evidence>
<accession>A0A4R8MDW8</accession>
<name>A0A4R8MDW8_9BACT</name>
<dbReference type="PANTHER" id="PTHR13903">
    <property type="entry name" value="PIRIN-RELATED"/>
    <property type="match status" value="1"/>
</dbReference>
<dbReference type="CDD" id="cd02247">
    <property type="entry name" value="cupin_pirin_C"/>
    <property type="match status" value="1"/>
</dbReference>